<dbReference type="PANTHER" id="PTHR24171">
    <property type="entry name" value="ANKYRIN REPEAT DOMAIN-CONTAINING PROTEIN 39-RELATED"/>
    <property type="match status" value="1"/>
</dbReference>
<feature type="region of interest" description="Disordered" evidence="4">
    <location>
        <begin position="272"/>
        <end position="300"/>
    </location>
</feature>
<dbReference type="EMBL" id="JBBJCI010000301">
    <property type="protein sequence ID" value="KAK7234963.1"/>
    <property type="molecule type" value="Genomic_DNA"/>
</dbReference>
<feature type="repeat" description="ANK" evidence="3">
    <location>
        <begin position="49"/>
        <end position="81"/>
    </location>
</feature>
<dbReference type="PROSITE" id="PS50297">
    <property type="entry name" value="ANK_REP_REGION"/>
    <property type="match status" value="3"/>
</dbReference>
<gene>
    <name evidence="5" type="ORF">SO694_0022805</name>
</gene>
<evidence type="ECO:0000256" key="2">
    <source>
        <dbReference type="ARBA" id="ARBA00023043"/>
    </source>
</evidence>
<feature type="repeat" description="ANK" evidence="3">
    <location>
        <begin position="116"/>
        <end position="148"/>
    </location>
</feature>
<dbReference type="Gene3D" id="1.25.40.20">
    <property type="entry name" value="Ankyrin repeat-containing domain"/>
    <property type="match status" value="1"/>
</dbReference>
<evidence type="ECO:0000256" key="1">
    <source>
        <dbReference type="ARBA" id="ARBA00022737"/>
    </source>
</evidence>
<evidence type="ECO:0000256" key="3">
    <source>
        <dbReference type="PROSITE-ProRule" id="PRU00023"/>
    </source>
</evidence>
<accession>A0ABR1FPC7</accession>
<evidence type="ECO:0000313" key="5">
    <source>
        <dbReference type="EMBL" id="KAK7234963.1"/>
    </source>
</evidence>
<keyword evidence="2 3" id="KW-0040">ANK repeat</keyword>
<reference evidence="5 6" key="1">
    <citation type="submission" date="2024-03" db="EMBL/GenBank/DDBJ databases">
        <title>Aureococcus anophagefferens CCMP1851 and Kratosvirus quantuckense: Draft genome of a second virus-susceptible host strain in the model system.</title>
        <authorList>
            <person name="Chase E."/>
            <person name="Truchon A.R."/>
            <person name="Schepens W."/>
            <person name="Wilhelm S.W."/>
        </authorList>
    </citation>
    <scope>NUCLEOTIDE SEQUENCE [LARGE SCALE GENOMIC DNA]</scope>
    <source>
        <strain evidence="5 6">CCMP1851</strain>
    </source>
</reference>
<evidence type="ECO:0000256" key="4">
    <source>
        <dbReference type="SAM" id="MobiDB-lite"/>
    </source>
</evidence>
<dbReference type="SMART" id="SM00248">
    <property type="entry name" value="ANK"/>
    <property type="match status" value="5"/>
</dbReference>
<name>A0ABR1FPC7_AURAN</name>
<dbReference type="Pfam" id="PF12796">
    <property type="entry name" value="Ank_2"/>
    <property type="match status" value="1"/>
</dbReference>
<feature type="repeat" description="ANK" evidence="3">
    <location>
        <begin position="82"/>
        <end position="114"/>
    </location>
</feature>
<feature type="compositionally biased region" description="Low complexity" evidence="4">
    <location>
        <begin position="280"/>
        <end position="299"/>
    </location>
</feature>
<feature type="compositionally biased region" description="Basic residues" evidence="4">
    <location>
        <begin position="207"/>
        <end position="220"/>
    </location>
</feature>
<dbReference type="InterPro" id="IPR002110">
    <property type="entry name" value="Ankyrin_rpt"/>
</dbReference>
<dbReference type="PRINTS" id="PR01415">
    <property type="entry name" value="ANKYRIN"/>
</dbReference>
<dbReference type="Proteomes" id="UP001363151">
    <property type="component" value="Unassembled WGS sequence"/>
</dbReference>
<dbReference type="SUPFAM" id="SSF48403">
    <property type="entry name" value="Ankyrin repeat"/>
    <property type="match status" value="1"/>
</dbReference>
<organism evidence="5 6">
    <name type="scientific">Aureococcus anophagefferens</name>
    <name type="common">Harmful bloom alga</name>
    <dbReference type="NCBI Taxonomy" id="44056"/>
    <lineage>
        <taxon>Eukaryota</taxon>
        <taxon>Sar</taxon>
        <taxon>Stramenopiles</taxon>
        <taxon>Ochrophyta</taxon>
        <taxon>Pelagophyceae</taxon>
        <taxon>Pelagomonadales</taxon>
        <taxon>Pelagomonadaceae</taxon>
        <taxon>Aureococcus</taxon>
    </lineage>
</organism>
<dbReference type="InterPro" id="IPR036770">
    <property type="entry name" value="Ankyrin_rpt-contain_sf"/>
</dbReference>
<protein>
    <submittedName>
        <fullName evidence="5">Uncharacterized protein</fullName>
    </submittedName>
</protein>
<keyword evidence="1" id="KW-0677">Repeat</keyword>
<dbReference type="PROSITE" id="PS50088">
    <property type="entry name" value="ANK_REPEAT"/>
    <property type="match status" value="3"/>
</dbReference>
<comment type="caution">
    <text evidence="5">The sequence shown here is derived from an EMBL/GenBank/DDBJ whole genome shotgun (WGS) entry which is preliminary data.</text>
</comment>
<sequence length="321" mass="33239">MDFANLEEFTISSETGRAPLHFFCKHGRHCAVCKIIKEQPSSVGEADSRGRTPLHEAAAAGFETIVAELLRCGGEADRPDGRGLTALHEAAGNGHEPCVALLLRHGASPNRGTRRRGSTPLHGAALGGHHACVAALASAGGDANKLDRYGLTPLTRAAGRGCAKSVAALLAGRRRTAATTAAGARSTRRAATATAAPCAPSSPRAATRTRRSTRTSRPSRTRSAAAIAASCRTSPAARVEGADGIMRTENGDACDYWDKICEAGGLARAREAPPPRVAVRRGQVARARSPTTSSASSSTFAVPEGVLRMATRRAVPAGRAD</sequence>
<feature type="region of interest" description="Disordered" evidence="4">
    <location>
        <begin position="174"/>
        <end position="229"/>
    </location>
</feature>
<evidence type="ECO:0000313" key="6">
    <source>
        <dbReference type="Proteomes" id="UP001363151"/>
    </source>
</evidence>
<proteinExistence type="predicted"/>
<feature type="compositionally biased region" description="Low complexity" evidence="4">
    <location>
        <begin position="174"/>
        <end position="206"/>
    </location>
</feature>
<keyword evidence="6" id="KW-1185">Reference proteome</keyword>